<dbReference type="RefSeq" id="WP_011826868.1">
    <property type="nucleotide sequence ID" value="NC_008820.1"/>
</dbReference>
<keyword evidence="1" id="KW-0812">Transmembrane</keyword>
<reference evidence="2 3" key="1">
    <citation type="journal article" date="2007" name="PLoS Genet.">
        <title>Patterns and implications of gene gain and loss in the evolution of Prochlorococcus.</title>
        <authorList>
            <person name="Kettler G.C."/>
            <person name="Martiny A.C."/>
            <person name="Huang K."/>
            <person name="Zucker J."/>
            <person name="Coleman M.L."/>
            <person name="Rodrigue S."/>
            <person name="Chen F."/>
            <person name="Lapidus A."/>
            <person name="Ferriera S."/>
            <person name="Johnson J."/>
            <person name="Steglich C."/>
            <person name="Church G.M."/>
            <person name="Richardson P."/>
            <person name="Chisholm S.W."/>
        </authorList>
    </citation>
    <scope>NUCLEOTIDE SEQUENCE [LARGE SCALE GENOMIC DNA]</scope>
    <source>
        <strain evidence="2 3">MIT 9303</strain>
    </source>
</reference>
<keyword evidence="1" id="KW-1133">Transmembrane helix</keyword>
<evidence type="ECO:0000313" key="3">
    <source>
        <dbReference type="Proteomes" id="UP000002274"/>
    </source>
</evidence>
<dbReference type="STRING" id="59922.P9303_22651"/>
<dbReference type="BioCyc" id="PMAR59922:G1G80-1984-MONOMER"/>
<feature type="transmembrane region" description="Helical" evidence="1">
    <location>
        <begin position="108"/>
        <end position="126"/>
    </location>
</feature>
<dbReference type="PANTHER" id="PTHR35302:SF1">
    <property type="entry name" value="PROTEIN COFACTOR ASSEMBLY OF COMPLEX C SUBUNIT B CCB1, CHLOROPLASTIC"/>
    <property type="match status" value="1"/>
</dbReference>
<dbReference type="PANTHER" id="PTHR35302">
    <property type="match status" value="1"/>
</dbReference>
<dbReference type="Pfam" id="PF12046">
    <property type="entry name" value="CCB1"/>
    <property type="match status" value="1"/>
</dbReference>
<keyword evidence="1" id="KW-0472">Membrane</keyword>
<protein>
    <recommendedName>
        <fullName evidence="4">Cofactor assembly of complex C subunit CBB1</fullName>
    </recommendedName>
</protein>
<dbReference type="InterPro" id="IPR021919">
    <property type="entry name" value="CCB1"/>
</dbReference>
<evidence type="ECO:0008006" key="4">
    <source>
        <dbReference type="Google" id="ProtNLM"/>
    </source>
</evidence>
<proteinExistence type="predicted"/>
<evidence type="ECO:0000256" key="1">
    <source>
        <dbReference type="SAM" id="Phobius"/>
    </source>
</evidence>
<dbReference type="AlphaFoldDB" id="A2CBZ0"/>
<dbReference type="Proteomes" id="UP000002274">
    <property type="component" value="Chromosome"/>
</dbReference>
<gene>
    <name evidence="2" type="ordered locus">P9303_22651</name>
</gene>
<dbReference type="KEGG" id="pmf:P9303_22651"/>
<name>A2CBZ0_PROM3</name>
<dbReference type="EMBL" id="CP000554">
    <property type="protein sequence ID" value="ABM79000.1"/>
    <property type="molecule type" value="Genomic_DNA"/>
</dbReference>
<accession>A2CBZ0</accession>
<dbReference type="HOGENOM" id="CLU_067692_2_0_3"/>
<organism evidence="2 3">
    <name type="scientific">Prochlorococcus marinus (strain MIT 9303)</name>
    <dbReference type="NCBI Taxonomy" id="59922"/>
    <lineage>
        <taxon>Bacteria</taxon>
        <taxon>Bacillati</taxon>
        <taxon>Cyanobacteriota</taxon>
        <taxon>Cyanophyceae</taxon>
        <taxon>Synechococcales</taxon>
        <taxon>Prochlorococcaceae</taxon>
        <taxon>Prochlorococcus</taxon>
    </lineage>
</organism>
<sequence length="184" mass="20042">MPAVFSSTLLLTVLLAIGLVFFLRAASKDRTTVVDVHSPRPPLEVLNGMIHWLEERGWKQDSGDADRQLLRFSGSVASSQSLAVLLSLYAAVGSGCLGLVVRQLYPLLDWWPLLLIGLGPLAGLIYSNRANRIEAVELRLISASDDEGSTLRLRAHRDELIAMELELSQPLELASDGSLLSSPI</sequence>
<feature type="transmembrane region" description="Helical" evidence="1">
    <location>
        <begin position="82"/>
        <end position="101"/>
    </location>
</feature>
<evidence type="ECO:0000313" key="2">
    <source>
        <dbReference type="EMBL" id="ABM79000.1"/>
    </source>
</evidence>